<dbReference type="EMBL" id="CAJVPQ010005094">
    <property type="protein sequence ID" value="CAG8663913.1"/>
    <property type="molecule type" value="Genomic_DNA"/>
</dbReference>
<proteinExistence type="predicted"/>
<reference evidence="1" key="1">
    <citation type="submission" date="2021-06" db="EMBL/GenBank/DDBJ databases">
        <authorList>
            <person name="Kallberg Y."/>
            <person name="Tangrot J."/>
            <person name="Rosling A."/>
        </authorList>
    </citation>
    <scope>NUCLEOTIDE SEQUENCE</scope>
    <source>
        <strain evidence="1">UK204</strain>
    </source>
</reference>
<organism evidence="1 2">
    <name type="scientific">Funneliformis caledonium</name>
    <dbReference type="NCBI Taxonomy" id="1117310"/>
    <lineage>
        <taxon>Eukaryota</taxon>
        <taxon>Fungi</taxon>
        <taxon>Fungi incertae sedis</taxon>
        <taxon>Mucoromycota</taxon>
        <taxon>Glomeromycotina</taxon>
        <taxon>Glomeromycetes</taxon>
        <taxon>Glomerales</taxon>
        <taxon>Glomeraceae</taxon>
        <taxon>Funneliformis</taxon>
    </lineage>
</organism>
<name>A0A9N9E806_9GLOM</name>
<sequence>MKQNVILIDDVEVGGNNSISLTPVVEDDELINNKDQQNIASAPKTNAKCKAVATPMIISKHNRKKYTNNDII</sequence>
<evidence type="ECO:0000313" key="2">
    <source>
        <dbReference type="Proteomes" id="UP000789570"/>
    </source>
</evidence>
<evidence type="ECO:0000313" key="1">
    <source>
        <dbReference type="EMBL" id="CAG8663913.1"/>
    </source>
</evidence>
<dbReference type="AlphaFoldDB" id="A0A9N9E806"/>
<gene>
    <name evidence="1" type="ORF">FCALED_LOCUS11680</name>
</gene>
<protein>
    <submittedName>
        <fullName evidence="1">1284_t:CDS:1</fullName>
    </submittedName>
</protein>
<comment type="caution">
    <text evidence="1">The sequence shown here is derived from an EMBL/GenBank/DDBJ whole genome shotgun (WGS) entry which is preliminary data.</text>
</comment>
<accession>A0A9N9E806</accession>
<dbReference type="Proteomes" id="UP000789570">
    <property type="component" value="Unassembled WGS sequence"/>
</dbReference>
<keyword evidence="2" id="KW-1185">Reference proteome</keyword>